<accession>A0AAE0GA65</accession>
<reference evidence="1 2" key="1">
    <citation type="journal article" date="2015" name="Genome Biol. Evol.">
        <title>Comparative Genomics of a Bacterivorous Green Alga Reveals Evolutionary Causalities and Consequences of Phago-Mixotrophic Mode of Nutrition.</title>
        <authorList>
            <person name="Burns J.A."/>
            <person name="Paasch A."/>
            <person name="Narechania A."/>
            <person name="Kim E."/>
        </authorList>
    </citation>
    <scope>NUCLEOTIDE SEQUENCE [LARGE SCALE GENOMIC DNA]</scope>
    <source>
        <strain evidence="1 2">PLY_AMNH</strain>
    </source>
</reference>
<comment type="caution">
    <text evidence="1">The sequence shown here is derived from an EMBL/GenBank/DDBJ whole genome shotgun (WGS) entry which is preliminary data.</text>
</comment>
<sequence>MTSCRERKRKRSSSELGNRFLVPVALAQFKLKSSQRRGRRRNLANNVVTTSRNVMSDGGMLCCQGPSDADRHGFFSYRALHDVGVRSEASISQSYCTPLTVNAGELIIVDLKRPCNLAGNGPYLRLEGNAGWVFQTKACEACFEEVVVEEGAWVYQVTNSGGLALRRRPDLSYGWCFVPEKLHPDRSLVKADLKVECGGITYVRVMGTNGWLFTSRQGLRTLREVVLEDGAWTYQVTNPAGLALRRHPTDFAECCLLPEELYPDGSLVMADQKVECGDVTFVHVKDTIGWLFVSRDGEQTLRRVVIDEGLWSYQVVCKTGLAPSCYPDPSILHRNVSENMYLPWTLVWADRKLECEGLTFVRVRNTTDWLFISLGGQHGLRRVVVEYGLWTYKVTNSLGLALRRNPTHDSDHCVLPEWLYPNGVSVKIDQRVVCGMDTFVAVKDTPGWLFVSRDGQQTLLLEGPSDPEEHVESPAAKLLSQLNLRGS</sequence>
<dbReference type="Proteomes" id="UP001190700">
    <property type="component" value="Unassembled WGS sequence"/>
</dbReference>
<proteinExistence type="predicted"/>
<organism evidence="1 2">
    <name type="scientific">Cymbomonas tetramitiformis</name>
    <dbReference type="NCBI Taxonomy" id="36881"/>
    <lineage>
        <taxon>Eukaryota</taxon>
        <taxon>Viridiplantae</taxon>
        <taxon>Chlorophyta</taxon>
        <taxon>Pyramimonadophyceae</taxon>
        <taxon>Pyramimonadales</taxon>
        <taxon>Pyramimonadaceae</taxon>
        <taxon>Cymbomonas</taxon>
    </lineage>
</organism>
<dbReference type="AlphaFoldDB" id="A0AAE0GA65"/>
<protein>
    <submittedName>
        <fullName evidence="1">Uncharacterized protein</fullName>
    </submittedName>
</protein>
<evidence type="ECO:0000313" key="1">
    <source>
        <dbReference type="EMBL" id="KAK3274525.1"/>
    </source>
</evidence>
<gene>
    <name evidence="1" type="ORF">CYMTET_17293</name>
</gene>
<keyword evidence="2" id="KW-1185">Reference proteome</keyword>
<dbReference type="EMBL" id="LGRX02007672">
    <property type="protein sequence ID" value="KAK3274525.1"/>
    <property type="molecule type" value="Genomic_DNA"/>
</dbReference>
<name>A0AAE0GA65_9CHLO</name>
<evidence type="ECO:0000313" key="2">
    <source>
        <dbReference type="Proteomes" id="UP001190700"/>
    </source>
</evidence>